<evidence type="ECO:0000256" key="2">
    <source>
        <dbReference type="ARBA" id="ARBA00023012"/>
    </source>
</evidence>
<dbReference type="InterPro" id="IPR011006">
    <property type="entry name" value="CheY-like_superfamily"/>
</dbReference>
<feature type="modified residue" description="4-aspartylphosphate" evidence="6">
    <location>
        <position position="62"/>
    </location>
</feature>
<dbReference type="SUPFAM" id="SSF52172">
    <property type="entry name" value="CheY-like"/>
    <property type="match status" value="1"/>
</dbReference>
<dbReference type="Gene3D" id="1.10.10.10">
    <property type="entry name" value="Winged helix-like DNA-binding domain superfamily/Winged helix DNA-binding domain"/>
    <property type="match status" value="1"/>
</dbReference>
<dbReference type="Pfam" id="PF00486">
    <property type="entry name" value="Trans_reg_C"/>
    <property type="match status" value="1"/>
</dbReference>
<dbReference type="PANTHER" id="PTHR48111">
    <property type="entry name" value="REGULATOR OF RPOS"/>
    <property type="match status" value="1"/>
</dbReference>
<name>A0A9D9IJ30_9BACT</name>
<dbReference type="GO" id="GO:0032993">
    <property type="term" value="C:protein-DNA complex"/>
    <property type="evidence" value="ECO:0007669"/>
    <property type="project" value="TreeGrafter"/>
</dbReference>
<dbReference type="Gene3D" id="6.10.250.690">
    <property type="match status" value="1"/>
</dbReference>
<comment type="caution">
    <text evidence="10">The sequence shown here is derived from an EMBL/GenBank/DDBJ whole genome shotgun (WGS) entry which is preliminary data.</text>
</comment>
<dbReference type="PANTHER" id="PTHR48111:SF1">
    <property type="entry name" value="TWO-COMPONENT RESPONSE REGULATOR ORR33"/>
    <property type="match status" value="1"/>
</dbReference>
<evidence type="ECO:0000256" key="4">
    <source>
        <dbReference type="ARBA" id="ARBA00023125"/>
    </source>
</evidence>
<organism evidence="10 11">
    <name type="scientific">Candidatus Merdivivens pullicola</name>
    <dbReference type="NCBI Taxonomy" id="2840872"/>
    <lineage>
        <taxon>Bacteria</taxon>
        <taxon>Pseudomonadati</taxon>
        <taxon>Bacteroidota</taxon>
        <taxon>Bacteroidia</taxon>
        <taxon>Bacteroidales</taxon>
        <taxon>Muribaculaceae</taxon>
        <taxon>Muribaculaceae incertae sedis</taxon>
        <taxon>Candidatus Merdivivens</taxon>
    </lineage>
</organism>
<protein>
    <submittedName>
        <fullName evidence="10">Response regulator transcription factor</fullName>
    </submittedName>
</protein>
<dbReference type="SMART" id="SM00862">
    <property type="entry name" value="Trans_reg_C"/>
    <property type="match status" value="1"/>
</dbReference>
<dbReference type="PROSITE" id="PS50110">
    <property type="entry name" value="RESPONSE_REGULATORY"/>
    <property type="match status" value="1"/>
</dbReference>
<feature type="domain" description="Response regulatory" evidence="8">
    <location>
        <begin position="12"/>
        <end position="126"/>
    </location>
</feature>
<dbReference type="GO" id="GO:0005829">
    <property type="term" value="C:cytosol"/>
    <property type="evidence" value="ECO:0007669"/>
    <property type="project" value="TreeGrafter"/>
</dbReference>
<dbReference type="Gene3D" id="3.40.50.2300">
    <property type="match status" value="1"/>
</dbReference>
<keyword evidence="4 7" id="KW-0238">DNA-binding</keyword>
<dbReference type="GO" id="GO:0006355">
    <property type="term" value="P:regulation of DNA-templated transcription"/>
    <property type="evidence" value="ECO:0007669"/>
    <property type="project" value="InterPro"/>
</dbReference>
<feature type="domain" description="OmpR/PhoB-type" evidence="9">
    <location>
        <begin position="134"/>
        <end position="233"/>
    </location>
</feature>
<evidence type="ECO:0000256" key="5">
    <source>
        <dbReference type="ARBA" id="ARBA00023163"/>
    </source>
</evidence>
<dbReference type="EMBL" id="JADIMA010000024">
    <property type="protein sequence ID" value="MBO8472449.1"/>
    <property type="molecule type" value="Genomic_DNA"/>
</dbReference>
<dbReference type="InterPro" id="IPR001867">
    <property type="entry name" value="OmpR/PhoB-type_DNA-bd"/>
</dbReference>
<dbReference type="GO" id="GO:0000976">
    <property type="term" value="F:transcription cis-regulatory region binding"/>
    <property type="evidence" value="ECO:0007669"/>
    <property type="project" value="TreeGrafter"/>
</dbReference>
<dbReference type="InterPro" id="IPR036388">
    <property type="entry name" value="WH-like_DNA-bd_sf"/>
</dbReference>
<evidence type="ECO:0000256" key="1">
    <source>
        <dbReference type="ARBA" id="ARBA00022553"/>
    </source>
</evidence>
<sequence length="233" mass="26153">MDANLDLLRMRKVFIVEDEPALRDTIETVFKDAGFVSVASASSVREACEVFAESPGDIAVLDVNLPDGDGFSLMSRLKRIREVPVIFLTARDDPDDVVTGFELGGDDYITKPFLPKELIARTVALLRRCYREDGRIVQLEDAIVDFSSAEVIRGGERIPLTGKEHDILLMLYNNAGRVISIDRLCEAVWGDNRYGYENSLMAHIRHIREKIEKDPSRPVSLITVKGLGYKLKI</sequence>
<dbReference type="AlphaFoldDB" id="A0A9D9IJ30"/>
<dbReference type="InterPro" id="IPR039420">
    <property type="entry name" value="WalR-like"/>
</dbReference>
<reference evidence="10" key="2">
    <citation type="journal article" date="2021" name="PeerJ">
        <title>Extensive microbial diversity within the chicken gut microbiome revealed by metagenomics and culture.</title>
        <authorList>
            <person name="Gilroy R."/>
            <person name="Ravi A."/>
            <person name="Getino M."/>
            <person name="Pursley I."/>
            <person name="Horton D.L."/>
            <person name="Alikhan N.F."/>
            <person name="Baker D."/>
            <person name="Gharbi K."/>
            <person name="Hall N."/>
            <person name="Watson M."/>
            <person name="Adriaenssens E.M."/>
            <person name="Foster-Nyarko E."/>
            <person name="Jarju S."/>
            <person name="Secka A."/>
            <person name="Antonio M."/>
            <person name="Oren A."/>
            <person name="Chaudhuri R.R."/>
            <person name="La Ragione R."/>
            <person name="Hildebrand F."/>
            <person name="Pallen M.J."/>
        </authorList>
    </citation>
    <scope>NUCLEOTIDE SEQUENCE</scope>
    <source>
        <strain evidence="10">B1-8020</strain>
    </source>
</reference>
<dbReference type="Proteomes" id="UP000823604">
    <property type="component" value="Unassembled WGS sequence"/>
</dbReference>
<evidence type="ECO:0000256" key="6">
    <source>
        <dbReference type="PROSITE-ProRule" id="PRU00169"/>
    </source>
</evidence>
<dbReference type="InterPro" id="IPR001789">
    <property type="entry name" value="Sig_transdc_resp-reg_receiver"/>
</dbReference>
<evidence type="ECO:0000313" key="11">
    <source>
        <dbReference type="Proteomes" id="UP000823604"/>
    </source>
</evidence>
<dbReference type="GO" id="GO:0000156">
    <property type="term" value="F:phosphorelay response regulator activity"/>
    <property type="evidence" value="ECO:0007669"/>
    <property type="project" value="TreeGrafter"/>
</dbReference>
<evidence type="ECO:0000256" key="7">
    <source>
        <dbReference type="PROSITE-ProRule" id="PRU01091"/>
    </source>
</evidence>
<gene>
    <name evidence="10" type="ORF">IAB81_02305</name>
</gene>
<proteinExistence type="predicted"/>
<dbReference type="Pfam" id="PF00072">
    <property type="entry name" value="Response_reg"/>
    <property type="match status" value="1"/>
</dbReference>
<dbReference type="SMART" id="SM00448">
    <property type="entry name" value="REC"/>
    <property type="match status" value="1"/>
</dbReference>
<evidence type="ECO:0000256" key="3">
    <source>
        <dbReference type="ARBA" id="ARBA00023015"/>
    </source>
</evidence>
<reference evidence="10" key="1">
    <citation type="submission" date="2020-10" db="EMBL/GenBank/DDBJ databases">
        <authorList>
            <person name="Gilroy R."/>
        </authorList>
    </citation>
    <scope>NUCLEOTIDE SEQUENCE</scope>
    <source>
        <strain evidence="10">B1-8020</strain>
    </source>
</reference>
<keyword evidence="5" id="KW-0804">Transcription</keyword>
<dbReference type="PROSITE" id="PS51755">
    <property type="entry name" value="OMPR_PHOB"/>
    <property type="match status" value="1"/>
</dbReference>
<keyword evidence="1 6" id="KW-0597">Phosphoprotein</keyword>
<evidence type="ECO:0000313" key="10">
    <source>
        <dbReference type="EMBL" id="MBO8472449.1"/>
    </source>
</evidence>
<accession>A0A9D9IJ30</accession>
<keyword evidence="3" id="KW-0805">Transcription regulation</keyword>
<evidence type="ECO:0000259" key="8">
    <source>
        <dbReference type="PROSITE" id="PS50110"/>
    </source>
</evidence>
<feature type="DNA-binding region" description="OmpR/PhoB-type" evidence="7">
    <location>
        <begin position="134"/>
        <end position="233"/>
    </location>
</feature>
<evidence type="ECO:0000259" key="9">
    <source>
        <dbReference type="PROSITE" id="PS51755"/>
    </source>
</evidence>
<dbReference type="CDD" id="cd00383">
    <property type="entry name" value="trans_reg_C"/>
    <property type="match status" value="1"/>
</dbReference>
<keyword evidence="2" id="KW-0902">Two-component regulatory system</keyword>